<accession>A0A192H2V7</accession>
<proteinExistence type="predicted"/>
<reference evidence="1 2" key="1">
    <citation type="submission" date="2016-03" db="EMBL/GenBank/DDBJ databases">
        <title>Pediococcus and Lactobacillus from brewery environment - whole genome sequencing and assembly.</title>
        <authorList>
            <person name="Behr J."/>
            <person name="Geissler A.J."/>
            <person name="Vogel R.F."/>
        </authorList>
    </citation>
    <scope>NUCLEOTIDE SEQUENCE [LARGE SCALE GENOMIC DNA]</scope>
    <source>
        <strain evidence="1 2">TMW 1.1989</strain>
    </source>
</reference>
<protein>
    <submittedName>
        <fullName evidence="1">Uncharacterized protein</fullName>
    </submittedName>
</protein>
<dbReference type="KEGG" id="lbt:AYR52_08455"/>
<sequence length="320" mass="36340">MTEDQFSQPVLDLLAEVRQRFTGEVKVRVSDESSGYLRHDQAQQVLNPDGSLAILVNDATDVDYTVSHELLHLLMVMQGYPQIYFNLTTNDEALDQQLMATATDLYNAVCHVVVVSEQHKHGLLTDTVKRQYLKGILDVVTPEDPKKADRLLVFRAVSLLDALVFYQGETEFFDDLFTQRYTVAYAAAKQLYQVVSAKPITSPFALRRTVVNLFRAFDQWLESAGLPVAHHDQFTTLAGVFSDRQSRLEVRQVFDVFHSELTTKGSNERAYIGLGKNDQQNTFVVTPPKNEKDSAAYFKELYALSVQELMEKINMAFTLR</sequence>
<evidence type="ECO:0000313" key="2">
    <source>
        <dbReference type="Proteomes" id="UP000078582"/>
    </source>
</evidence>
<dbReference type="OrthoDB" id="2246846at2"/>
<gene>
    <name evidence="1" type="ORF">AYR53_05545</name>
</gene>
<dbReference type="EMBL" id="CP014873">
    <property type="protein sequence ID" value="ANK62286.1"/>
    <property type="molecule type" value="Genomic_DNA"/>
</dbReference>
<organism evidence="1 2">
    <name type="scientific">Loigolactobacillus backii</name>
    <dbReference type="NCBI Taxonomy" id="375175"/>
    <lineage>
        <taxon>Bacteria</taxon>
        <taxon>Bacillati</taxon>
        <taxon>Bacillota</taxon>
        <taxon>Bacilli</taxon>
        <taxon>Lactobacillales</taxon>
        <taxon>Lactobacillaceae</taxon>
        <taxon>Loigolactobacillus</taxon>
    </lineage>
</organism>
<dbReference type="GeneID" id="42981711"/>
<dbReference type="AlphaFoldDB" id="A0A192H2V7"/>
<keyword evidence="2" id="KW-1185">Reference proteome</keyword>
<name>A0A192H2V7_9LACO</name>
<dbReference type="RefSeq" id="WP_068225594.1">
    <property type="nucleotide sequence ID" value="NZ_CP014623.1"/>
</dbReference>
<dbReference type="Proteomes" id="UP000078582">
    <property type="component" value="Chromosome"/>
</dbReference>
<evidence type="ECO:0000313" key="1">
    <source>
        <dbReference type="EMBL" id="ANK62286.1"/>
    </source>
</evidence>
<dbReference type="STRING" id="375175.AYR53_05545"/>